<evidence type="ECO:0008006" key="6">
    <source>
        <dbReference type="Google" id="ProtNLM"/>
    </source>
</evidence>
<dbReference type="EMBL" id="OVEO01000020">
    <property type="protein sequence ID" value="SPR02052.1"/>
    <property type="molecule type" value="Genomic_DNA"/>
</dbReference>
<dbReference type="Gene3D" id="1.10.287.110">
    <property type="entry name" value="DnaJ domain"/>
    <property type="match status" value="1"/>
</dbReference>
<keyword evidence="3" id="KW-0496">Mitochondrion</keyword>
<organism evidence="2 4">
    <name type="scientific">Plasmodiophora brassicae</name>
    <name type="common">Clubroot disease agent</name>
    <dbReference type="NCBI Taxonomy" id="37360"/>
    <lineage>
        <taxon>Eukaryota</taxon>
        <taxon>Sar</taxon>
        <taxon>Rhizaria</taxon>
        <taxon>Endomyxa</taxon>
        <taxon>Phytomyxea</taxon>
        <taxon>Plasmodiophorida</taxon>
        <taxon>Plasmodiophoridae</taxon>
        <taxon>Plasmodiophora</taxon>
    </lineage>
</organism>
<reference evidence="3 5" key="2">
    <citation type="submission" date="2018-03" db="EMBL/GenBank/DDBJ databases">
        <authorList>
            <person name="Fogelqvist J."/>
        </authorList>
    </citation>
    <scope>NUCLEOTIDE SEQUENCE [LARGE SCALE GENOMIC DNA]</scope>
</reference>
<evidence type="ECO:0000256" key="1">
    <source>
        <dbReference type="SAM" id="MobiDB-lite"/>
    </source>
</evidence>
<feature type="compositionally biased region" description="Basic residues" evidence="1">
    <location>
        <begin position="235"/>
        <end position="246"/>
    </location>
</feature>
<geneLocation type="mitochondrion" evidence="3"/>
<feature type="region of interest" description="Disordered" evidence="1">
    <location>
        <begin position="121"/>
        <end position="246"/>
    </location>
</feature>
<gene>
    <name evidence="2" type="ORF">PBRA_007594</name>
    <name evidence="3" type="ORF">PLBR_LOCUS9267</name>
</gene>
<dbReference type="SUPFAM" id="SSF46565">
    <property type="entry name" value="Chaperone J-domain"/>
    <property type="match status" value="1"/>
</dbReference>
<sequence length="246" mass="27840">MSDEEEEEDVGDAVGRSAAEQVIAARHDAFAVLGLAHPTLDELNHLRWVVDVGDGPACERVIVNAFRRRVVSVHPDRYADDADLKRRVRAYRILQDARDELMNADKRATLMEQVKNVLRQRKPDGWKPAECTSSAIEDGSRRRAQLRAAEDSKRQEQMRRRVEAEFAARRSVMGTASTGAGPEFRRTKRSRPQYDRHLESDSEDNALAQSDDDEQSGSSAGSVDSETRRAAAVRARQRQRQRKGFR</sequence>
<name>A0A0G4IX07_PLABS</name>
<dbReference type="AlphaFoldDB" id="A0A0G4IX07"/>
<feature type="compositionally biased region" description="Basic and acidic residues" evidence="1">
    <location>
        <begin position="148"/>
        <end position="168"/>
    </location>
</feature>
<proteinExistence type="predicted"/>
<evidence type="ECO:0000313" key="4">
    <source>
        <dbReference type="Proteomes" id="UP000039324"/>
    </source>
</evidence>
<evidence type="ECO:0000313" key="5">
    <source>
        <dbReference type="Proteomes" id="UP000290189"/>
    </source>
</evidence>
<evidence type="ECO:0000313" key="2">
    <source>
        <dbReference type="EMBL" id="CEO99860.1"/>
    </source>
</evidence>
<keyword evidence="4" id="KW-1185">Reference proteome</keyword>
<reference evidence="2 4" key="1">
    <citation type="submission" date="2015-02" db="EMBL/GenBank/DDBJ databases">
        <authorList>
            <person name="Chooi Y.-H."/>
        </authorList>
    </citation>
    <scope>NUCLEOTIDE SEQUENCE [LARGE SCALE GENOMIC DNA]</scope>
    <source>
        <strain evidence="2">E3</strain>
    </source>
</reference>
<evidence type="ECO:0000313" key="3">
    <source>
        <dbReference type="EMBL" id="SPR02052.1"/>
    </source>
</evidence>
<dbReference type="InterPro" id="IPR036869">
    <property type="entry name" value="J_dom_sf"/>
</dbReference>
<protein>
    <recommendedName>
        <fullName evidence="6">J domain-containing protein</fullName>
    </recommendedName>
</protein>
<dbReference type="EMBL" id="CDSF01000094">
    <property type="protein sequence ID" value="CEO99860.1"/>
    <property type="molecule type" value="Genomic_DNA"/>
</dbReference>
<dbReference type="Proteomes" id="UP000039324">
    <property type="component" value="Unassembled WGS sequence"/>
</dbReference>
<accession>A0A0G4IX07</accession>
<dbReference type="Proteomes" id="UP000290189">
    <property type="component" value="Unassembled WGS sequence"/>
</dbReference>